<dbReference type="PANTHER" id="PTHR43420">
    <property type="entry name" value="ACETYLTRANSFERASE"/>
    <property type="match status" value="1"/>
</dbReference>
<dbReference type="Pfam" id="PF00583">
    <property type="entry name" value="Acetyltransf_1"/>
    <property type="match status" value="1"/>
</dbReference>
<feature type="domain" description="N-acetyltransferase" evidence="3">
    <location>
        <begin position="15"/>
        <end position="167"/>
    </location>
</feature>
<dbReference type="Proteomes" id="UP000001062">
    <property type="component" value="Chromosome"/>
</dbReference>
<protein>
    <submittedName>
        <fullName evidence="4">GCN5-related N-acetyltransferase</fullName>
    </submittedName>
</protein>
<organism evidence="4 5">
    <name type="scientific">Marinomonas mediterranea (strain ATCC 700492 / JCM 21426 / NBRC 103028 / MMB-1)</name>
    <dbReference type="NCBI Taxonomy" id="717774"/>
    <lineage>
        <taxon>Bacteria</taxon>
        <taxon>Pseudomonadati</taxon>
        <taxon>Pseudomonadota</taxon>
        <taxon>Gammaproteobacteria</taxon>
        <taxon>Oceanospirillales</taxon>
        <taxon>Oceanospirillaceae</taxon>
        <taxon>Marinomonas</taxon>
    </lineage>
</organism>
<evidence type="ECO:0000313" key="4">
    <source>
        <dbReference type="EMBL" id="ADZ90531.1"/>
    </source>
</evidence>
<dbReference type="STRING" id="717774.Marme_1258"/>
<dbReference type="HOGENOM" id="CLU_013985_22_0_6"/>
<evidence type="ECO:0000313" key="5">
    <source>
        <dbReference type="Proteomes" id="UP000001062"/>
    </source>
</evidence>
<dbReference type="AlphaFoldDB" id="F2JVI7"/>
<evidence type="ECO:0000256" key="2">
    <source>
        <dbReference type="ARBA" id="ARBA00023315"/>
    </source>
</evidence>
<dbReference type="InterPro" id="IPR050680">
    <property type="entry name" value="YpeA/RimI_acetyltransf"/>
</dbReference>
<reference evidence="4 5" key="1">
    <citation type="journal article" date="2012" name="Stand. Genomic Sci.">
        <title>Complete genome sequence of the melanogenic marine bacterium Marinomonas mediterranea type strain (MMB-1(T)).</title>
        <authorList>
            <person name="Lucas-Elio P."/>
            <person name="Goodwin L."/>
            <person name="Woyke T."/>
            <person name="Pitluck S."/>
            <person name="Nolan M."/>
            <person name="Kyrpides N.C."/>
            <person name="Detter J.C."/>
            <person name="Copeland A."/>
            <person name="Teshima H."/>
            <person name="Bruce D."/>
            <person name="Detter C."/>
            <person name="Tapia R."/>
            <person name="Han S."/>
            <person name="Land M.L."/>
            <person name="Ivanova N."/>
            <person name="Mikhailova N."/>
            <person name="Johnston A.W."/>
            <person name="Sanchez-Amat A."/>
        </authorList>
    </citation>
    <scope>NUCLEOTIDE SEQUENCE [LARGE SCALE GENOMIC DNA]</scope>
    <source>
        <strain evidence="5">ATCC 700492 / JCM 21426 / NBRC 103028 / MMB-1</strain>
    </source>
</reference>
<dbReference type="Gene3D" id="3.40.630.30">
    <property type="match status" value="1"/>
</dbReference>
<dbReference type="InterPro" id="IPR000182">
    <property type="entry name" value="GNAT_dom"/>
</dbReference>
<dbReference type="eggNOG" id="COG0456">
    <property type="taxonomic scope" value="Bacteria"/>
</dbReference>
<evidence type="ECO:0000259" key="3">
    <source>
        <dbReference type="PROSITE" id="PS51186"/>
    </source>
</evidence>
<name>F2JVI7_MARM1</name>
<keyword evidence="2" id="KW-0012">Acyltransferase</keyword>
<dbReference type="EMBL" id="CP002583">
    <property type="protein sequence ID" value="ADZ90531.1"/>
    <property type="molecule type" value="Genomic_DNA"/>
</dbReference>
<dbReference type="InterPro" id="IPR016181">
    <property type="entry name" value="Acyl_CoA_acyltransferase"/>
</dbReference>
<dbReference type="CDD" id="cd04301">
    <property type="entry name" value="NAT_SF"/>
    <property type="match status" value="1"/>
</dbReference>
<accession>F2JVI7</accession>
<sequence>MNFNISKSDLSPLGLALRVMEATDVPFSLEVYKSTRLEEMAQAGWSKRDINQFLDQQAHAQHAHYTKYYHDASYYILSSSDGEDIGRLYVYDNGVDIRIMDIALLSKYRGQGIGGRLISYLLERAKKESKKVSIHVEQNNPAKNLYIRLGFLFKEQVNGVYQLFEKD</sequence>
<dbReference type="RefSeq" id="WP_013660436.1">
    <property type="nucleotide sequence ID" value="NC_015276.1"/>
</dbReference>
<keyword evidence="5" id="KW-1185">Reference proteome</keyword>
<dbReference type="SUPFAM" id="SSF55729">
    <property type="entry name" value="Acyl-CoA N-acyltransferases (Nat)"/>
    <property type="match status" value="1"/>
</dbReference>
<gene>
    <name evidence="4" type="ordered locus">Marme_1258</name>
</gene>
<dbReference type="PATRIC" id="fig|717774.3.peg.1306"/>
<dbReference type="PROSITE" id="PS51186">
    <property type="entry name" value="GNAT"/>
    <property type="match status" value="1"/>
</dbReference>
<dbReference type="KEGG" id="mme:Marme_1258"/>
<proteinExistence type="predicted"/>
<evidence type="ECO:0000256" key="1">
    <source>
        <dbReference type="ARBA" id="ARBA00022679"/>
    </source>
</evidence>
<dbReference type="GO" id="GO:0016747">
    <property type="term" value="F:acyltransferase activity, transferring groups other than amino-acyl groups"/>
    <property type="evidence" value="ECO:0007669"/>
    <property type="project" value="InterPro"/>
</dbReference>
<dbReference type="PANTHER" id="PTHR43420:SF44">
    <property type="entry name" value="ACETYLTRANSFERASE YPEA"/>
    <property type="match status" value="1"/>
</dbReference>
<keyword evidence="1 4" id="KW-0808">Transferase</keyword>